<dbReference type="InterPro" id="IPR012337">
    <property type="entry name" value="RNaseH-like_sf"/>
</dbReference>
<sequence length="416" mass="47835">MESNLTPSSGQDSTTNSQITRSKTNPAWEHISEERCAKWKENSHCLYCKKIAKGGGIHRMKQHLVEVKGDIGPCKSFLLMSDFEWKILCKRDMAEGKEEVQEMQSPMTASSGKRKKSTVDKYFIPRNTQGVQPSMRNVLAEKEAIWRANMAVGRFFYDACISTNVVISTSNQYAKKEVQLLVDSYRAIWAKVGCTIMDDGWTNNRQKTFINFLVYYPKEISFVKSVDASDIVKDATNLFMILMRLISQKHKHINWSPCAAHCLNLIFKDISKMDHVAELVRRASKQNFCTKPIVIGGAMDVIDQKVLKGRLDTMNEMKLFRDRLGSLEETLFILHVKFYNKKRIYDPVDYACIDETNFWIVDEDQTIELDVEELENFLYEEDNEDGGSVAIEGFDVENFGFPDAHFQSSYSNFQNE</sequence>
<dbReference type="SUPFAM" id="SSF53098">
    <property type="entry name" value="Ribonuclease H-like"/>
    <property type="match status" value="1"/>
</dbReference>
<dbReference type="AlphaFoldDB" id="A0A438DQ29"/>
<feature type="region of interest" description="Disordered" evidence="1">
    <location>
        <begin position="1"/>
        <end position="27"/>
    </location>
</feature>
<dbReference type="EMBL" id="QGNW01001534">
    <property type="protein sequence ID" value="RVW37587.1"/>
    <property type="molecule type" value="Genomic_DNA"/>
</dbReference>
<dbReference type="Pfam" id="PF04937">
    <property type="entry name" value="DUF659"/>
    <property type="match status" value="1"/>
</dbReference>
<evidence type="ECO:0000256" key="1">
    <source>
        <dbReference type="SAM" id="MobiDB-lite"/>
    </source>
</evidence>
<name>A0A438DQ29_VITVI</name>
<evidence type="ECO:0000313" key="3">
    <source>
        <dbReference type="EMBL" id="RVW37587.1"/>
    </source>
</evidence>
<proteinExistence type="predicted"/>
<reference evidence="3 4" key="1">
    <citation type="journal article" date="2018" name="PLoS Genet.">
        <title>Population sequencing reveals clonal diversity and ancestral inbreeding in the grapevine cultivar Chardonnay.</title>
        <authorList>
            <person name="Roach M.J."/>
            <person name="Johnson D.L."/>
            <person name="Bohlmann J."/>
            <person name="van Vuuren H.J."/>
            <person name="Jones S.J."/>
            <person name="Pretorius I.S."/>
            <person name="Schmidt S.A."/>
            <person name="Borneman A.R."/>
        </authorList>
    </citation>
    <scope>NUCLEOTIDE SEQUENCE [LARGE SCALE GENOMIC DNA]</scope>
    <source>
        <strain evidence="4">cv. Chardonnay</strain>
        <tissue evidence="3">Leaf</tissue>
    </source>
</reference>
<accession>A0A438DQ29</accession>
<gene>
    <name evidence="3" type="ORF">CK203_074004</name>
</gene>
<organism evidence="3 4">
    <name type="scientific">Vitis vinifera</name>
    <name type="common">Grape</name>
    <dbReference type="NCBI Taxonomy" id="29760"/>
    <lineage>
        <taxon>Eukaryota</taxon>
        <taxon>Viridiplantae</taxon>
        <taxon>Streptophyta</taxon>
        <taxon>Embryophyta</taxon>
        <taxon>Tracheophyta</taxon>
        <taxon>Spermatophyta</taxon>
        <taxon>Magnoliopsida</taxon>
        <taxon>eudicotyledons</taxon>
        <taxon>Gunneridae</taxon>
        <taxon>Pentapetalae</taxon>
        <taxon>rosids</taxon>
        <taxon>Vitales</taxon>
        <taxon>Vitaceae</taxon>
        <taxon>Viteae</taxon>
        <taxon>Vitis</taxon>
    </lineage>
</organism>
<dbReference type="PANTHER" id="PTHR32166:SF121">
    <property type="entry name" value="DUF659 DOMAIN-CONTAINING PROTEIN"/>
    <property type="match status" value="1"/>
</dbReference>
<dbReference type="PANTHER" id="PTHR32166">
    <property type="entry name" value="OSJNBA0013A04.12 PROTEIN"/>
    <property type="match status" value="1"/>
</dbReference>
<evidence type="ECO:0000313" key="4">
    <source>
        <dbReference type="Proteomes" id="UP000288805"/>
    </source>
</evidence>
<feature type="domain" description="DUF659" evidence="2">
    <location>
        <begin position="174"/>
        <end position="247"/>
    </location>
</feature>
<comment type="caution">
    <text evidence="3">The sequence shown here is derived from an EMBL/GenBank/DDBJ whole genome shotgun (WGS) entry which is preliminary data.</text>
</comment>
<evidence type="ECO:0000259" key="2">
    <source>
        <dbReference type="Pfam" id="PF04937"/>
    </source>
</evidence>
<protein>
    <recommendedName>
        <fullName evidence="2">DUF659 domain-containing protein</fullName>
    </recommendedName>
</protein>
<dbReference type="InterPro" id="IPR007021">
    <property type="entry name" value="DUF659"/>
</dbReference>
<feature type="compositionally biased region" description="Polar residues" evidence="1">
    <location>
        <begin position="1"/>
        <end position="25"/>
    </location>
</feature>
<dbReference type="Proteomes" id="UP000288805">
    <property type="component" value="Unassembled WGS sequence"/>
</dbReference>